<dbReference type="EMBL" id="VXIS01000006">
    <property type="protein sequence ID" value="KAA8914403.1"/>
    <property type="molecule type" value="Genomic_DNA"/>
</dbReference>
<dbReference type="AlphaFoldDB" id="A0A5J5FAE1"/>
<sequence length="256" mass="29057">MEKHLLTMPHPIMPAKATALSVQWPRIAHVRRLLPCHSLQKHSATYDSADHRPLGNGKPELYDLDHGNVLYILSFIQINRTSILFLQPTASVGFPRAKESTSVHPLLIRARDNRSRTARRNKRGMFSHPPVIKEYVPRYLSRSCSPSAPDWVPNYFTLCAMQTAGRRHSATTEPPPTMLRTLHTLAQGDDVHVELYEERLSHCTHQLPAHGTLSVQPAIGNPDCRWVLGHSHDVSLKSMSPQFQSWERMRNIAIHS</sequence>
<dbReference type="InParanoid" id="A0A5J5FAE1"/>
<keyword evidence="2" id="KW-1185">Reference proteome</keyword>
<organism evidence="1 2">
    <name type="scientific">Sphaerosporella brunnea</name>
    <dbReference type="NCBI Taxonomy" id="1250544"/>
    <lineage>
        <taxon>Eukaryota</taxon>
        <taxon>Fungi</taxon>
        <taxon>Dikarya</taxon>
        <taxon>Ascomycota</taxon>
        <taxon>Pezizomycotina</taxon>
        <taxon>Pezizomycetes</taxon>
        <taxon>Pezizales</taxon>
        <taxon>Pyronemataceae</taxon>
        <taxon>Sphaerosporella</taxon>
    </lineage>
</organism>
<accession>A0A5J5FAE1</accession>
<name>A0A5J5FAE1_9PEZI</name>
<reference evidence="1 2" key="1">
    <citation type="submission" date="2019-09" db="EMBL/GenBank/DDBJ databases">
        <title>Draft genome of the ectomycorrhizal ascomycete Sphaerosporella brunnea.</title>
        <authorList>
            <consortium name="DOE Joint Genome Institute"/>
            <person name="Benucci G.M."/>
            <person name="Marozzi G."/>
            <person name="Antonielli L."/>
            <person name="Sanchez S."/>
            <person name="Marco P."/>
            <person name="Wang X."/>
            <person name="Falini L.B."/>
            <person name="Barry K."/>
            <person name="Haridas S."/>
            <person name="Lipzen A."/>
            <person name="Labutti K."/>
            <person name="Grigoriev I.V."/>
            <person name="Murat C."/>
            <person name="Martin F."/>
            <person name="Albertini E."/>
            <person name="Donnini D."/>
            <person name="Bonito G."/>
        </authorList>
    </citation>
    <scope>NUCLEOTIDE SEQUENCE [LARGE SCALE GENOMIC DNA]</scope>
    <source>
        <strain evidence="1 2">Sb_GMNB300</strain>
    </source>
</reference>
<evidence type="ECO:0000313" key="1">
    <source>
        <dbReference type="EMBL" id="KAA8914403.1"/>
    </source>
</evidence>
<proteinExistence type="predicted"/>
<gene>
    <name evidence="1" type="ORF">FN846DRAFT_886019</name>
</gene>
<evidence type="ECO:0000313" key="2">
    <source>
        <dbReference type="Proteomes" id="UP000326924"/>
    </source>
</evidence>
<dbReference type="Proteomes" id="UP000326924">
    <property type="component" value="Unassembled WGS sequence"/>
</dbReference>
<protein>
    <submittedName>
        <fullName evidence="1">Uncharacterized protein</fullName>
    </submittedName>
</protein>
<comment type="caution">
    <text evidence="1">The sequence shown here is derived from an EMBL/GenBank/DDBJ whole genome shotgun (WGS) entry which is preliminary data.</text>
</comment>